<evidence type="ECO:0000256" key="10">
    <source>
        <dbReference type="RuleBase" id="RU000477"/>
    </source>
</evidence>
<dbReference type="EMBL" id="LAFY01000344">
    <property type="protein sequence ID" value="KJX99753.1"/>
    <property type="molecule type" value="Genomic_DNA"/>
</dbReference>
<keyword evidence="5" id="KW-0677">Repeat</keyword>
<sequence length="416" mass="44643">MQAPPSTNPTLTSQYPMRTIPSDDATTLGHGGLSATEAHATAPYSPTLGGERTMSNLKGGDSPTDDSEYDEERLAQAGLAPPVTQKLKGPRKWMGLQPVAPLQAHEKHAHHNHLAWSKVKITFKEPMAEFWGTFILVLFGDAGLAQVTLGSKNPGSAPGGMGFGDWQSVSWAYGIGLMLGVYVAGDSGAYLNPCITFASCILRGIPWRRLPMYIISQTLGAFCAAGVIYGNYYSLIDDYEGGPGIRTVGGPTSTAGIFATYPADGASTANLFFDQFIASALLVFIIFALKDDSNKGSFIASGAWFPLALFFLMFGISATFGLQTGFAINFARDMGPRLMTWALGYGNAVWTTGNYYFWIPTVAPFLGCLTGGIIYDACIYTGPSPINTPWFGLKKLFNPKRAVQERLESQKDAGAI</sequence>
<dbReference type="PANTHER" id="PTHR43829:SF9">
    <property type="entry name" value="AQUAPORIN-9"/>
    <property type="match status" value="1"/>
</dbReference>
<dbReference type="GO" id="GO:0015250">
    <property type="term" value="F:water channel activity"/>
    <property type="evidence" value="ECO:0007669"/>
    <property type="project" value="TreeGrafter"/>
</dbReference>
<proteinExistence type="inferred from homology"/>
<evidence type="ECO:0000256" key="3">
    <source>
        <dbReference type="ARBA" id="ARBA00022448"/>
    </source>
</evidence>
<dbReference type="Gene3D" id="1.20.1080.10">
    <property type="entry name" value="Glycerol uptake facilitator protein"/>
    <property type="match status" value="1"/>
</dbReference>
<protein>
    <submittedName>
        <fullName evidence="13">Uncharacterized protein</fullName>
    </submittedName>
</protein>
<dbReference type="FunFam" id="1.20.1080.10:FF:000027">
    <property type="entry name" value="MIP aquaporin"/>
    <property type="match status" value="1"/>
</dbReference>
<evidence type="ECO:0000313" key="13">
    <source>
        <dbReference type="EMBL" id="KJX99753.1"/>
    </source>
</evidence>
<evidence type="ECO:0000256" key="6">
    <source>
        <dbReference type="ARBA" id="ARBA00022989"/>
    </source>
</evidence>
<evidence type="ECO:0000256" key="2">
    <source>
        <dbReference type="ARBA" id="ARBA00006175"/>
    </source>
</evidence>
<dbReference type="OrthoDB" id="3222at2759"/>
<feature type="transmembrane region" description="Helical" evidence="12">
    <location>
        <begin position="212"/>
        <end position="232"/>
    </location>
</feature>
<evidence type="ECO:0000313" key="14">
    <source>
        <dbReference type="Proteomes" id="UP000033647"/>
    </source>
</evidence>
<dbReference type="PRINTS" id="PR00783">
    <property type="entry name" value="MINTRINSICP"/>
</dbReference>
<comment type="catalytic activity">
    <reaction evidence="8">
        <text>H2O(in) = H2O(out)</text>
        <dbReference type="Rhea" id="RHEA:29667"/>
        <dbReference type="ChEBI" id="CHEBI:15377"/>
    </reaction>
</comment>
<feature type="transmembrane region" description="Helical" evidence="12">
    <location>
        <begin position="130"/>
        <end position="151"/>
    </location>
</feature>
<dbReference type="InterPro" id="IPR050363">
    <property type="entry name" value="MIP/Aquaporin"/>
</dbReference>
<organism evidence="13 14">
    <name type="scientific">Zymoseptoria brevis</name>
    <dbReference type="NCBI Taxonomy" id="1047168"/>
    <lineage>
        <taxon>Eukaryota</taxon>
        <taxon>Fungi</taxon>
        <taxon>Dikarya</taxon>
        <taxon>Ascomycota</taxon>
        <taxon>Pezizomycotina</taxon>
        <taxon>Dothideomycetes</taxon>
        <taxon>Dothideomycetidae</taxon>
        <taxon>Mycosphaerellales</taxon>
        <taxon>Mycosphaerellaceae</taxon>
        <taxon>Zymoseptoria</taxon>
    </lineage>
</organism>
<dbReference type="STRING" id="1047168.A0A0F4GR85"/>
<dbReference type="CDD" id="cd00333">
    <property type="entry name" value="MIP"/>
    <property type="match status" value="1"/>
</dbReference>
<comment type="subcellular location">
    <subcellularLocation>
        <location evidence="1">Membrane</location>
        <topology evidence="1">Multi-pass membrane protein</topology>
    </subcellularLocation>
</comment>
<evidence type="ECO:0000256" key="8">
    <source>
        <dbReference type="ARBA" id="ARBA00034651"/>
    </source>
</evidence>
<dbReference type="GO" id="GO:0005886">
    <property type="term" value="C:plasma membrane"/>
    <property type="evidence" value="ECO:0007669"/>
    <property type="project" value="TreeGrafter"/>
</dbReference>
<comment type="similarity">
    <text evidence="2 10">Belongs to the MIP/aquaporin (TC 1.A.8) family.</text>
</comment>
<keyword evidence="7 12" id="KW-0472">Membrane</keyword>
<keyword evidence="4 10" id="KW-0812">Transmembrane</keyword>
<dbReference type="Proteomes" id="UP000033647">
    <property type="component" value="Unassembled WGS sequence"/>
</dbReference>
<evidence type="ECO:0000256" key="12">
    <source>
        <dbReference type="SAM" id="Phobius"/>
    </source>
</evidence>
<feature type="transmembrane region" description="Helical" evidence="12">
    <location>
        <begin position="301"/>
        <end position="328"/>
    </location>
</feature>
<keyword evidence="14" id="KW-1185">Reference proteome</keyword>
<evidence type="ECO:0000256" key="11">
    <source>
        <dbReference type="SAM" id="MobiDB-lite"/>
    </source>
</evidence>
<feature type="transmembrane region" description="Helical" evidence="12">
    <location>
        <begin position="171"/>
        <end position="191"/>
    </location>
</feature>
<feature type="compositionally biased region" description="Polar residues" evidence="11">
    <location>
        <begin position="1"/>
        <end position="16"/>
    </location>
</feature>
<comment type="catalytic activity">
    <reaction evidence="9">
        <text>glycerol(in) = glycerol(out)</text>
        <dbReference type="Rhea" id="RHEA:29675"/>
        <dbReference type="ChEBI" id="CHEBI:17754"/>
    </reaction>
</comment>
<dbReference type="GO" id="GO:0015254">
    <property type="term" value="F:glycerol channel activity"/>
    <property type="evidence" value="ECO:0007669"/>
    <property type="project" value="TreeGrafter"/>
</dbReference>
<keyword evidence="6 12" id="KW-1133">Transmembrane helix</keyword>
<keyword evidence="3 10" id="KW-0813">Transport</keyword>
<reference evidence="13 14" key="1">
    <citation type="submission" date="2015-03" db="EMBL/GenBank/DDBJ databases">
        <title>RNA-seq based gene annotation and comparative genomics of four Zymoseptoria species reveal species-specific pathogenicity related genes and transposable element activity.</title>
        <authorList>
            <person name="Grandaubert J."/>
            <person name="Bhattacharyya A."/>
            <person name="Stukenbrock E.H."/>
        </authorList>
    </citation>
    <scope>NUCLEOTIDE SEQUENCE [LARGE SCALE GENOMIC DNA]</scope>
    <source>
        <strain evidence="13 14">Zb18110</strain>
    </source>
</reference>
<dbReference type="InterPro" id="IPR023271">
    <property type="entry name" value="Aquaporin-like"/>
</dbReference>
<evidence type="ECO:0000256" key="7">
    <source>
        <dbReference type="ARBA" id="ARBA00023136"/>
    </source>
</evidence>
<dbReference type="Pfam" id="PF00230">
    <property type="entry name" value="MIP"/>
    <property type="match status" value="1"/>
</dbReference>
<dbReference type="AlphaFoldDB" id="A0A0F4GR85"/>
<feature type="region of interest" description="Disordered" evidence="11">
    <location>
        <begin position="1"/>
        <end position="88"/>
    </location>
</feature>
<comment type="caution">
    <text evidence="13">The sequence shown here is derived from an EMBL/GenBank/DDBJ whole genome shotgun (WGS) entry which is preliminary data.</text>
</comment>
<evidence type="ECO:0000256" key="5">
    <source>
        <dbReference type="ARBA" id="ARBA00022737"/>
    </source>
</evidence>
<dbReference type="InterPro" id="IPR000425">
    <property type="entry name" value="MIP"/>
</dbReference>
<feature type="transmembrane region" description="Helical" evidence="12">
    <location>
        <begin position="271"/>
        <end position="289"/>
    </location>
</feature>
<evidence type="ECO:0000256" key="9">
    <source>
        <dbReference type="ARBA" id="ARBA00049405"/>
    </source>
</evidence>
<gene>
    <name evidence="13" type="ORF">TI39_contig352g00028</name>
</gene>
<evidence type="ECO:0000256" key="1">
    <source>
        <dbReference type="ARBA" id="ARBA00004141"/>
    </source>
</evidence>
<evidence type="ECO:0000256" key="4">
    <source>
        <dbReference type="ARBA" id="ARBA00022692"/>
    </source>
</evidence>
<dbReference type="SUPFAM" id="SSF81338">
    <property type="entry name" value="Aquaporin-like"/>
    <property type="match status" value="1"/>
</dbReference>
<dbReference type="PANTHER" id="PTHR43829">
    <property type="entry name" value="AQUAPORIN OR AQUAGLYCEROPORIN RELATED"/>
    <property type="match status" value="1"/>
</dbReference>
<dbReference type="NCBIfam" id="TIGR00861">
    <property type="entry name" value="MIP"/>
    <property type="match status" value="1"/>
</dbReference>
<name>A0A0F4GR85_9PEZI</name>
<accession>A0A0F4GR85</accession>